<evidence type="ECO:0000313" key="1">
    <source>
        <dbReference type="EMBL" id="KIO12842.1"/>
    </source>
</evidence>
<protein>
    <submittedName>
        <fullName evidence="1">Uncharacterized protein</fullName>
    </submittedName>
</protein>
<accession>A0A0C3KTM9</accession>
<dbReference type="OrthoDB" id="308440at2759"/>
<dbReference type="Proteomes" id="UP000054217">
    <property type="component" value="Unassembled WGS sequence"/>
</dbReference>
<sequence>MNCPVPIKHVPRRYARANPSREWHTGYRCLVSNIWSASCVLVSISFPFDAALAMHDGCLILTRITAKYINEVQNYCNADSCRCWASEERQGPRFL</sequence>
<proteinExistence type="predicted"/>
<keyword evidence="2" id="KW-1185">Reference proteome</keyword>
<reference evidence="1 2" key="1">
    <citation type="submission" date="2014-04" db="EMBL/GenBank/DDBJ databases">
        <authorList>
            <consortium name="DOE Joint Genome Institute"/>
            <person name="Kuo A."/>
            <person name="Kohler A."/>
            <person name="Costa M.D."/>
            <person name="Nagy L.G."/>
            <person name="Floudas D."/>
            <person name="Copeland A."/>
            <person name="Barry K.W."/>
            <person name="Cichocki N."/>
            <person name="Veneault-Fourrey C."/>
            <person name="LaButti K."/>
            <person name="Lindquist E.A."/>
            <person name="Lipzen A."/>
            <person name="Lundell T."/>
            <person name="Morin E."/>
            <person name="Murat C."/>
            <person name="Sun H."/>
            <person name="Tunlid A."/>
            <person name="Henrissat B."/>
            <person name="Grigoriev I.V."/>
            <person name="Hibbett D.S."/>
            <person name="Martin F."/>
            <person name="Nordberg H.P."/>
            <person name="Cantor M.N."/>
            <person name="Hua S.X."/>
        </authorList>
    </citation>
    <scope>NUCLEOTIDE SEQUENCE [LARGE SCALE GENOMIC DNA]</scope>
    <source>
        <strain evidence="1 2">Marx 270</strain>
    </source>
</reference>
<reference evidence="2" key="2">
    <citation type="submission" date="2015-01" db="EMBL/GenBank/DDBJ databases">
        <title>Evolutionary Origins and Diversification of the Mycorrhizal Mutualists.</title>
        <authorList>
            <consortium name="DOE Joint Genome Institute"/>
            <consortium name="Mycorrhizal Genomics Consortium"/>
            <person name="Kohler A."/>
            <person name="Kuo A."/>
            <person name="Nagy L.G."/>
            <person name="Floudas D."/>
            <person name="Copeland A."/>
            <person name="Barry K.W."/>
            <person name="Cichocki N."/>
            <person name="Veneault-Fourrey C."/>
            <person name="LaButti K."/>
            <person name="Lindquist E.A."/>
            <person name="Lipzen A."/>
            <person name="Lundell T."/>
            <person name="Morin E."/>
            <person name="Murat C."/>
            <person name="Riley R."/>
            <person name="Ohm R."/>
            <person name="Sun H."/>
            <person name="Tunlid A."/>
            <person name="Henrissat B."/>
            <person name="Grigoriev I.V."/>
            <person name="Hibbett D.S."/>
            <person name="Martin F."/>
        </authorList>
    </citation>
    <scope>NUCLEOTIDE SEQUENCE [LARGE SCALE GENOMIC DNA]</scope>
    <source>
        <strain evidence="2">Marx 270</strain>
    </source>
</reference>
<name>A0A0C3KTM9_PISTI</name>
<organism evidence="1 2">
    <name type="scientific">Pisolithus tinctorius Marx 270</name>
    <dbReference type="NCBI Taxonomy" id="870435"/>
    <lineage>
        <taxon>Eukaryota</taxon>
        <taxon>Fungi</taxon>
        <taxon>Dikarya</taxon>
        <taxon>Basidiomycota</taxon>
        <taxon>Agaricomycotina</taxon>
        <taxon>Agaricomycetes</taxon>
        <taxon>Agaricomycetidae</taxon>
        <taxon>Boletales</taxon>
        <taxon>Sclerodermatineae</taxon>
        <taxon>Pisolithaceae</taxon>
        <taxon>Pisolithus</taxon>
    </lineage>
</organism>
<dbReference type="HOGENOM" id="CLU_2373636_0_0_1"/>
<dbReference type="InParanoid" id="A0A0C3KTM9"/>
<dbReference type="AlphaFoldDB" id="A0A0C3KTM9"/>
<dbReference type="EMBL" id="KN831947">
    <property type="protein sequence ID" value="KIO12842.1"/>
    <property type="molecule type" value="Genomic_DNA"/>
</dbReference>
<gene>
    <name evidence="1" type="ORF">M404DRAFT_993816</name>
</gene>
<evidence type="ECO:0000313" key="2">
    <source>
        <dbReference type="Proteomes" id="UP000054217"/>
    </source>
</evidence>